<gene>
    <name evidence="2" type="ORF">PV05_11720</name>
</gene>
<evidence type="ECO:0000313" key="3">
    <source>
        <dbReference type="Proteomes" id="UP000054342"/>
    </source>
</evidence>
<feature type="compositionally biased region" description="Basic and acidic residues" evidence="1">
    <location>
        <begin position="132"/>
        <end position="142"/>
    </location>
</feature>
<evidence type="ECO:0000256" key="1">
    <source>
        <dbReference type="SAM" id="MobiDB-lite"/>
    </source>
</evidence>
<reference evidence="2 3" key="1">
    <citation type="submission" date="2015-01" db="EMBL/GenBank/DDBJ databases">
        <title>The Genome Sequence of Exophiala xenobiotica CBS118157.</title>
        <authorList>
            <consortium name="The Broad Institute Genomics Platform"/>
            <person name="Cuomo C."/>
            <person name="de Hoog S."/>
            <person name="Gorbushina A."/>
            <person name="Stielow B."/>
            <person name="Teixiera M."/>
            <person name="Abouelleil A."/>
            <person name="Chapman S.B."/>
            <person name="Priest M."/>
            <person name="Young S.K."/>
            <person name="Wortman J."/>
            <person name="Nusbaum C."/>
            <person name="Birren B."/>
        </authorList>
    </citation>
    <scope>NUCLEOTIDE SEQUENCE [LARGE SCALE GENOMIC DNA]</scope>
    <source>
        <strain evidence="2 3">CBS 118157</strain>
    </source>
</reference>
<dbReference type="RefSeq" id="XP_013310684.1">
    <property type="nucleotide sequence ID" value="XM_013455230.1"/>
</dbReference>
<feature type="region of interest" description="Disordered" evidence="1">
    <location>
        <begin position="30"/>
        <end position="142"/>
    </location>
</feature>
<dbReference type="Proteomes" id="UP000054342">
    <property type="component" value="Unassembled WGS sequence"/>
</dbReference>
<dbReference type="OrthoDB" id="10608323at2759"/>
<sequence length="211" mass="23570">MVLTGECDEHTIKEPHDWTKVFKDVCADCKPASASRSQSQSQSENLTTGKRSTKPEAKAKAKALRNDGKDEDGQSESEKSETSNNGSTTTKASSTSTPKGHDSDNDTDTDKRRTHNKLNMRMSSEVESGGHQLEHDQEKSMAEDTDTSIPFCENWDRVSVDWALRQFIGRCILLWYEIYEFRLAFGVLTMIVLLVCAARLDRCLCLAGDVL</sequence>
<accession>A0A0D2E5V5</accession>
<keyword evidence="3" id="KW-1185">Reference proteome</keyword>
<dbReference type="EMBL" id="KN847323">
    <property type="protein sequence ID" value="KIW50100.1"/>
    <property type="molecule type" value="Genomic_DNA"/>
</dbReference>
<feature type="compositionally biased region" description="Basic and acidic residues" evidence="1">
    <location>
        <begin position="53"/>
        <end position="81"/>
    </location>
</feature>
<feature type="compositionally biased region" description="Low complexity" evidence="1">
    <location>
        <begin position="32"/>
        <end position="43"/>
    </location>
</feature>
<organism evidence="2 3">
    <name type="scientific">Exophiala xenobiotica</name>
    <dbReference type="NCBI Taxonomy" id="348802"/>
    <lineage>
        <taxon>Eukaryota</taxon>
        <taxon>Fungi</taxon>
        <taxon>Dikarya</taxon>
        <taxon>Ascomycota</taxon>
        <taxon>Pezizomycotina</taxon>
        <taxon>Eurotiomycetes</taxon>
        <taxon>Chaetothyriomycetidae</taxon>
        <taxon>Chaetothyriales</taxon>
        <taxon>Herpotrichiellaceae</taxon>
        <taxon>Exophiala</taxon>
    </lineage>
</organism>
<dbReference type="HOGENOM" id="CLU_1304877_0_0_1"/>
<proteinExistence type="predicted"/>
<dbReference type="GeneID" id="25333628"/>
<name>A0A0D2E5V5_9EURO</name>
<feature type="compositionally biased region" description="Basic and acidic residues" evidence="1">
    <location>
        <begin position="99"/>
        <end position="111"/>
    </location>
</feature>
<protein>
    <submittedName>
        <fullName evidence="2">Uncharacterized protein</fullName>
    </submittedName>
</protein>
<evidence type="ECO:0000313" key="2">
    <source>
        <dbReference type="EMBL" id="KIW50100.1"/>
    </source>
</evidence>
<feature type="compositionally biased region" description="Low complexity" evidence="1">
    <location>
        <begin position="82"/>
        <end position="97"/>
    </location>
</feature>
<dbReference type="AlphaFoldDB" id="A0A0D2E5V5"/>